<gene>
    <name evidence="1" type="primary">MSB1</name>
    <name evidence="1" type="ORF">M8818_000783</name>
</gene>
<protein>
    <submittedName>
        <fullName evidence="1">Multicopy suppressor of a budding defect</fullName>
    </submittedName>
</protein>
<dbReference type="EMBL" id="JAMKPW020000003">
    <property type="protein sequence ID" value="KAK8219809.1"/>
    <property type="molecule type" value="Genomic_DNA"/>
</dbReference>
<evidence type="ECO:0000313" key="2">
    <source>
        <dbReference type="Proteomes" id="UP001320706"/>
    </source>
</evidence>
<reference evidence="1" key="1">
    <citation type="submission" date="2024-02" db="EMBL/GenBank/DDBJ databases">
        <title>Metagenome Assembled Genome of Zalaria obscura JY119.</title>
        <authorList>
            <person name="Vighnesh L."/>
            <person name="Jagadeeshwari U."/>
            <person name="Venkata Ramana C."/>
            <person name="Sasikala C."/>
        </authorList>
    </citation>
    <scope>NUCLEOTIDE SEQUENCE</scope>
    <source>
        <strain evidence="1">JY119</strain>
    </source>
</reference>
<name>A0ACC3SME0_9PEZI</name>
<comment type="caution">
    <text evidence="1">The sequence shown here is derived from an EMBL/GenBank/DDBJ whole genome shotgun (WGS) entry which is preliminary data.</text>
</comment>
<accession>A0ACC3SME0</accession>
<organism evidence="1 2">
    <name type="scientific">Zalaria obscura</name>
    <dbReference type="NCBI Taxonomy" id="2024903"/>
    <lineage>
        <taxon>Eukaryota</taxon>
        <taxon>Fungi</taxon>
        <taxon>Dikarya</taxon>
        <taxon>Ascomycota</taxon>
        <taxon>Pezizomycotina</taxon>
        <taxon>Dothideomycetes</taxon>
        <taxon>Dothideomycetidae</taxon>
        <taxon>Dothideales</taxon>
        <taxon>Zalariaceae</taxon>
        <taxon>Zalaria</taxon>
    </lineage>
</organism>
<keyword evidence="2" id="KW-1185">Reference proteome</keyword>
<sequence>MTPILYAHALLRMSEESHLTTVSLSFTILTAVIEKGLTVVTGVLWRTTGTLGYVNNRRLSTLPNFRESHEKSERIDLLAHRNWLRIPSQLFSFEGSPSDARQSSSSSQQKVPWLLGIAKVAWRFELSTNGVGAGSHDSFAWASVSRERLSARADGHLTVCNINPDERLRVKLHLKPWTHHFYSCPSGPTSMPALPEPSLATSSMRTTQDRFSTEAHHCNESFVSPSLLILKWCWSRIPGGVVTWTVYDMFRLGERGQFMRNILWVSPNINDDLDSKMARTAFNTFIPMSVESTSRKNIVYDFFDLLAAIAAHSKTNGLGGRKLSRMAAWWAFDHSDDGKGFEGGYKSWSRAADASSHLFFAYLRSLAPEAVEGGISGISALPRSLQALVAQTEYPPGKPSVMQTRTPKVVMIVDSVSPTPFALLRRSKHFKYREEDRLLQRFSEYSDPVQALTAECQRVLCGIASTNQSAARSRQQDHALQSSPESWSRFTDLGFSNITSSTNDFSSSFGSRSPTLRPGDDGLRSGPRSRHNDMGRPTTPSWADFLSSGFVDETAGKGPSTTTLLLPPDKVLPPISSGGSRRSPSQFGDEEDLEPGELASITRFDLDDTFWWVWMTSLASEEPVDRKAVFGRCALVETEIMGGLWLVMEEQVKGASPGPEEGAYIAEKKTSRFTFGRKAKAIRRKSATVQKPPEFVENASRAFSPTPSKSSMSPDQHAKIKAAAALLANKQQDHDDDQLSQRRGRFDDAHSTRTNSVLTLGLTSEAGPAMKWASAFDKEAIRRQYLGDNFAGKGLDVTSGASSINLEAKEHKQPAPATSFVPPPPPTVPSAADPSRVKQQHDLPPVPKEDEAVDLSQRTQAPPPAPLPKEPAITVQHVVDDGASFAASEAADVPLPTTTLQKEKAIEVGEPMNPPVSPKVTQVERKPVPRTSNINNHPAFRSRNEQSQNNASKATPIPKPTPATEAARRAWEARAASSSSPDSPPSKKQPSGLKKFFGKKKETQNRKSLTKPPPPGSLHPPSETNVGRRLSLLRKKTPTQAVPTRATVPAEATDVPQQSSEPIKTTSDARGGTYLDYSALRGQDHDGSENASMSRVDTNEQQDAARAFSRFDQGPIIDAPAFAPRDSVDTWEQDEDTPSVPRYRDEGSDYLQGHPGVPQRSEFASPNQFATPMEYPSHGEDTASETSTQHSEAQYAQATAVPAPDRWAQIRKNAAERAARLSEEQSRRSVSQSVSQSMRSDRTDEGETSGEETIESRVARIKARVAELTGNIDQSNAPTPAHGTPRRN</sequence>
<evidence type="ECO:0000313" key="1">
    <source>
        <dbReference type="EMBL" id="KAK8219809.1"/>
    </source>
</evidence>
<dbReference type="Proteomes" id="UP001320706">
    <property type="component" value="Unassembled WGS sequence"/>
</dbReference>
<proteinExistence type="predicted"/>